<feature type="region of interest" description="Disordered" evidence="1">
    <location>
        <begin position="436"/>
        <end position="507"/>
    </location>
</feature>
<dbReference type="Proteomes" id="UP000004705">
    <property type="component" value="Chromosome"/>
</dbReference>
<name>H8G7G0_9PSEU</name>
<protein>
    <submittedName>
        <fullName evidence="2">Uncharacterized protein</fullName>
    </submittedName>
</protein>
<evidence type="ECO:0000256" key="1">
    <source>
        <dbReference type="SAM" id="MobiDB-lite"/>
    </source>
</evidence>
<accession>H8G7G0</accession>
<dbReference type="OrthoDB" id="3403955at2"/>
<reference evidence="2 3" key="1">
    <citation type="journal article" date="2012" name="Stand. Genomic Sci.">
        <title>Genome sequence of the soil bacterium Saccharomonospora azurea type strain (NA-128(T)).</title>
        <authorList>
            <person name="Klenk H.P."/>
            <person name="Held B."/>
            <person name="Lucas S."/>
            <person name="Lapidus A."/>
            <person name="Copeland A."/>
            <person name="Hammon N."/>
            <person name="Pitluck S."/>
            <person name="Goodwin L.A."/>
            <person name="Han C."/>
            <person name="Tapia R."/>
            <person name="Brambilla E.M."/>
            <person name="Potter G."/>
            <person name="Land M."/>
            <person name="Ivanova N."/>
            <person name="Rohde M."/>
            <person name="Goker M."/>
            <person name="Detter J.C."/>
            <person name="Kyrpides N.C."/>
            <person name="Woyke T."/>
        </authorList>
    </citation>
    <scope>NUCLEOTIDE SEQUENCE [LARGE SCALE GENOMIC DNA]</scope>
    <source>
        <strain evidence="2 3">NA-128</strain>
    </source>
</reference>
<organism evidence="2 3">
    <name type="scientific">Saccharomonospora azurea NA-128</name>
    <dbReference type="NCBI Taxonomy" id="882081"/>
    <lineage>
        <taxon>Bacteria</taxon>
        <taxon>Bacillati</taxon>
        <taxon>Actinomycetota</taxon>
        <taxon>Actinomycetes</taxon>
        <taxon>Pseudonocardiales</taxon>
        <taxon>Pseudonocardiaceae</taxon>
        <taxon>Saccharomonospora</taxon>
    </lineage>
</organism>
<dbReference type="HOGENOM" id="CLU_561273_0_0_11"/>
<dbReference type="AlphaFoldDB" id="H8G7G0"/>
<gene>
    <name evidence="2" type="ORF">SacazDRAFT_02452</name>
</gene>
<dbReference type="InterPro" id="IPR049709">
    <property type="entry name" value="IniB-like_N"/>
</dbReference>
<evidence type="ECO:0000313" key="3">
    <source>
        <dbReference type="Proteomes" id="UP000004705"/>
    </source>
</evidence>
<dbReference type="NCBIfam" id="NF038175">
    <property type="entry name" value="IniB_NTERM"/>
    <property type="match status" value="1"/>
</dbReference>
<proteinExistence type="predicted"/>
<dbReference type="RefSeq" id="WP_005441902.1">
    <property type="nucleotide sequence ID" value="NZ_CM001466.1"/>
</dbReference>
<sequence>MNAQGEAETEYDVTLSEPAVVPQEPTLHDFVVNLLNDATARAAFAQDPTGMLDVAGLGGITPQDVQDVVPLVMDRVGAEPEDGVLNGVDDVIEQLRGVAQTQEGRADLSEVTEATDLDSVVGGVTAGGSATLDDVTGVLRYDTGAVTGETAGQLDDNGLNLGSYTDTLAARASGVGGVGLDSSGGMASVDSVVGAADGMLDADADGVSGVGGVSADRLDAGVFGDVAEDSVVGGAGLRSDVVSGEGSALLTEDGYAAGGTLETPFGAYGVEVSDELSVSVPEVTTKGDVVDSLDADTLTRGSEAAASTVATYVTSGGAALPGTVRDAAEDLSGDLPVNVPADLPLGGPQTLPVDGAADLANASTLDDQVLSQPRDLGLDIDEPIQVVDLDTDLPELAGPVYDLASDLHRDLNSLPDQLGFAVPAEKPEMPDLPVLNPMPESADDRGAAGSAVGTENLDDVTRVAEPVSSGVDQVADTVSGSPLGGVAEQGEDLLSGGAGLNDLDLGH</sequence>
<keyword evidence="3" id="KW-1185">Reference proteome</keyword>
<evidence type="ECO:0000313" key="2">
    <source>
        <dbReference type="EMBL" id="EHY89355.1"/>
    </source>
</evidence>
<dbReference type="EMBL" id="CM001466">
    <property type="protein sequence ID" value="EHY89355.1"/>
    <property type="molecule type" value="Genomic_DNA"/>
</dbReference>